<reference evidence="4" key="2">
    <citation type="submission" date="2015-01" db="EMBL/GenBank/DDBJ databases">
        <title>Evolutionary Origins and Diversification of the Mycorrhizal Mutualists.</title>
        <authorList>
            <consortium name="DOE Joint Genome Institute"/>
            <consortium name="Mycorrhizal Genomics Consortium"/>
            <person name="Kohler A."/>
            <person name="Kuo A."/>
            <person name="Nagy L.G."/>
            <person name="Floudas D."/>
            <person name="Copeland A."/>
            <person name="Barry K.W."/>
            <person name="Cichocki N."/>
            <person name="Veneault-Fourrey C."/>
            <person name="LaButti K."/>
            <person name="Lindquist E.A."/>
            <person name="Lipzen A."/>
            <person name="Lundell T."/>
            <person name="Morin E."/>
            <person name="Murat C."/>
            <person name="Riley R."/>
            <person name="Ohm R."/>
            <person name="Sun H."/>
            <person name="Tunlid A."/>
            <person name="Henrissat B."/>
            <person name="Grigoriev I.V."/>
            <person name="Hibbett D.S."/>
            <person name="Martin F."/>
        </authorList>
    </citation>
    <scope>NUCLEOTIDE SEQUENCE [LARGE SCALE GENOMIC DNA]</scope>
    <source>
        <strain evidence="4">ATCC 200175</strain>
    </source>
</reference>
<dbReference type="OrthoDB" id="10004661at2759"/>
<evidence type="ECO:0000259" key="1">
    <source>
        <dbReference type="Pfam" id="PF23571"/>
    </source>
</evidence>
<dbReference type="AlphaFoldDB" id="A0A0C9TX11"/>
<dbReference type="Pfam" id="PF23572">
    <property type="entry name" value="GH3_C"/>
    <property type="match status" value="1"/>
</dbReference>
<proteinExistence type="predicted"/>
<name>A0A0C9TX11_PAXIN</name>
<dbReference type="Pfam" id="PF23571">
    <property type="entry name" value="GH3_M"/>
    <property type="match status" value="1"/>
</dbReference>
<keyword evidence="4" id="KW-1185">Reference proteome</keyword>
<dbReference type="EMBL" id="KN819340">
    <property type="protein sequence ID" value="KIJ14813.1"/>
    <property type="molecule type" value="Genomic_DNA"/>
</dbReference>
<sequence>MTTGKSLKYYPRYGLPPTNPQDGSVSTKSMFNCLVMHLGTRRTCLVEDDTGQLVATVPICAASAAVLRTLFNMGFDQDQVVMRMKVPPLTSPLAASFIDNYRSFILMHALFALAERRLETLYTAYGTMLIDLVTFVEEEWDKLLTSIETGTLPDLEGIEHVRSYLEPHFSANPERAAELRSVESMKGSLGWLTKIWPDFKEYTGIVTGTWSGTLSKVQSYFNSDVSLRSPGYVLSESWTGITYSGIDLHKLAGDDYYEFLPTSAVEISEKETADCLIPVWQVETGKTYEPILTSKDGLWRYRLGDLVTIEGFEPADGFPIMSSIERRYPEMRIDDVTLPAKLIVNAIISTTEDTIGRISEFTSYVDSRAKLPTLGYVVELDGDIGPNPSLARSQVLEVLKGQHENIQRNIDNKMGLPTIRIVGHGTFADCRHWKVESTGISLTQVKIPVILKDE</sequence>
<evidence type="ECO:0000313" key="3">
    <source>
        <dbReference type="EMBL" id="KIJ14813.1"/>
    </source>
</evidence>
<dbReference type="Pfam" id="PF03321">
    <property type="entry name" value="GH3"/>
    <property type="match status" value="1"/>
</dbReference>
<accession>A0A0C9TX11</accession>
<dbReference type="PANTHER" id="PTHR31901">
    <property type="entry name" value="GH3 DOMAIN-CONTAINING PROTEIN"/>
    <property type="match status" value="1"/>
</dbReference>
<dbReference type="InterPro" id="IPR004993">
    <property type="entry name" value="GH3"/>
</dbReference>
<dbReference type="HOGENOM" id="CLU_062473_0_0_1"/>
<gene>
    <name evidence="3" type="ORF">PAXINDRAFT_134449</name>
</gene>
<feature type="domain" description="GH3 C-terminal" evidence="2">
    <location>
        <begin position="350"/>
        <end position="453"/>
    </location>
</feature>
<dbReference type="InterPro" id="IPR055378">
    <property type="entry name" value="GH3_C"/>
</dbReference>
<evidence type="ECO:0000259" key="2">
    <source>
        <dbReference type="Pfam" id="PF23572"/>
    </source>
</evidence>
<dbReference type="PANTHER" id="PTHR31901:SF9">
    <property type="entry name" value="GH3 DOMAIN-CONTAINING PROTEIN"/>
    <property type="match status" value="1"/>
</dbReference>
<dbReference type="GO" id="GO:0005737">
    <property type="term" value="C:cytoplasm"/>
    <property type="evidence" value="ECO:0007669"/>
    <property type="project" value="TreeGrafter"/>
</dbReference>
<evidence type="ECO:0000313" key="4">
    <source>
        <dbReference type="Proteomes" id="UP000053647"/>
    </source>
</evidence>
<feature type="domain" description="GH3 middle" evidence="1">
    <location>
        <begin position="256"/>
        <end position="312"/>
    </location>
</feature>
<dbReference type="GO" id="GO:0016881">
    <property type="term" value="F:acid-amino acid ligase activity"/>
    <property type="evidence" value="ECO:0007669"/>
    <property type="project" value="TreeGrafter"/>
</dbReference>
<organism evidence="3 4">
    <name type="scientific">Paxillus involutus ATCC 200175</name>
    <dbReference type="NCBI Taxonomy" id="664439"/>
    <lineage>
        <taxon>Eukaryota</taxon>
        <taxon>Fungi</taxon>
        <taxon>Dikarya</taxon>
        <taxon>Basidiomycota</taxon>
        <taxon>Agaricomycotina</taxon>
        <taxon>Agaricomycetes</taxon>
        <taxon>Agaricomycetidae</taxon>
        <taxon>Boletales</taxon>
        <taxon>Paxilineae</taxon>
        <taxon>Paxillaceae</taxon>
        <taxon>Paxillus</taxon>
    </lineage>
</organism>
<protein>
    <submittedName>
        <fullName evidence="3">Uncharacterized protein</fullName>
    </submittedName>
</protein>
<dbReference type="Proteomes" id="UP000053647">
    <property type="component" value="Unassembled WGS sequence"/>
</dbReference>
<dbReference type="InterPro" id="IPR055377">
    <property type="entry name" value="GH3_M"/>
</dbReference>
<feature type="non-terminal residue" evidence="3">
    <location>
        <position position="454"/>
    </location>
</feature>
<reference evidence="3 4" key="1">
    <citation type="submission" date="2014-06" db="EMBL/GenBank/DDBJ databases">
        <authorList>
            <consortium name="DOE Joint Genome Institute"/>
            <person name="Kuo A."/>
            <person name="Kohler A."/>
            <person name="Nagy L.G."/>
            <person name="Floudas D."/>
            <person name="Copeland A."/>
            <person name="Barry K.W."/>
            <person name="Cichocki N."/>
            <person name="Veneault-Fourrey C."/>
            <person name="LaButti K."/>
            <person name="Lindquist E.A."/>
            <person name="Lipzen A."/>
            <person name="Lundell T."/>
            <person name="Morin E."/>
            <person name="Murat C."/>
            <person name="Sun H."/>
            <person name="Tunlid A."/>
            <person name="Henrissat B."/>
            <person name="Grigoriev I.V."/>
            <person name="Hibbett D.S."/>
            <person name="Martin F."/>
            <person name="Nordberg H.P."/>
            <person name="Cantor M.N."/>
            <person name="Hua S.X."/>
        </authorList>
    </citation>
    <scope>NUCLEOTIDE SEQUENCE [LARGE SCALE GENOMIC DNA]</scope>
    <source>
        <strain evidence="3 4">ATCC 200175</strain>
    </source>
</reference>